<sequence>MEQPYQDLEGQTVTYAEPESRRQSQIGLQMDASKGRNTNFRRQKSLVRPERERVDRSHPQYFYRNATQNLDGSHVRVQPSTTGTAPNGGVQPARSGVRRGKSVLGREIEKPGHMRAKTKPSGAKRKIPAELNDPLKKKGREWPSKWVIYYNAITCCFPAAILKSCGMHTLEIQRAWREKIALVSLIVMMVLAVGFLTFGLQQALCQDEQSGKFVAGSRPENVIVDGMGYYFNAQDSGNGELVWMHPALNKEISSEPVDIMNAPGNAAKGMDASFLFQDTAGHAACDELITRNTPAAPMPGAPTETLPEFYFPCVMRSIDGITPPDIVEKNPAACHIPSTARTFWNNLKSQKMTKIGACLKQIARVGAMDSKTIGCVTSDVITYVSLVIILGVVFIKFFLAVFFGWFLSHRLGGFGNESYQDRMK</sequence>
<feature type="transmembrane region" description="Helical" evidence="2">
    <location>
        <begin position="380"/>
        <end position="407"/>
    </location>
</feature>
<feature type="region of interest" description="Disordered" evidence="1">
    <location>
        <begin position="79"/>
        <end position="100"/>
    </location>
</feature>
<proteinExistence type="predicted"/>
<dbReference type="Proteomes" id="UP000749646">
    <property type="component" value="Unassembled WGS sequence"/>
</dbReference>
<evidence type="ECO:0000313" key="4">
    <source>
        <dbReference type="Proteomes" id="UP000749646"/>
    </source>
</evidence>
<accession>A0A9P6JHE9</accession>
<protein>
    <submittedName>
        <fullName evidence="3">Chitin synthase, class 3</fullName>
    </submittedName>
</protein>
<evidence type="ECO:0000256" key="1">
    <source>
        <dbReference type="SAM" id="MobiDB-lite"/>
    </source>
</evidence>
<dbReference type="OrthoDB" id="3269714at2759"/>
<gene>
    <name evidence="3" type="primary">CHS3_3</name>
    <name evidence="3" type="ORF">BGZ65_005670</name>
</gene>
<feature type="non-terminal residue" evidence="3">
    <location>
        <position position="1"/>
    </location>
</feature>
<feature type="region of interest" description="Disordered" evidence="1">
    <location>
        <begin position="1"/>
        <end position="55"/>
    </location>
</feature>
<evidence type="ECO:0000313" key="3">
    <source>
        <dbReference type="EMBL" id="KAF9980018.1"/>
    </source>
</evidence>
<reference evidence="3" key="1">
    <citation type="journal article" date="2020" name="Fungal Divers.">
        <title>Resolving the Mortierellaceae phylogeny through synthesis of multi-gene phylogenetics and phylogenomics.</title>
        <authorList>
            <person name="Vandepol N."/>
            <person name="Liber J."/>
            <person name="Desiro A."/>
            <person name="Na H."/>
            <person name="Kennedy M."/>
            <person name="Barry K."/>
            <person name="Grigoriev I.V."/>
            <person name="Miller A.N."/>
            <person name="O'Donnell K."/>
            <person name="Stajich J.E."/>
            <person name="Bonito G."/>
        </authorList>
    </citation>
    <scope>NUCLEOTIDE SEQUENCE</scope>
    <source>
        <strain evidence="3">MES-2147</strain>
    </source>
</reference>
<keyword evidence="2" id="KW-0472">Membrane</keyword>
<keyword evidence="2" id="KW-0812">Transmembrane</keyword>
<dbReference type="AlphaFoldDB" id="A0A9P6JHE9"/>
<keyword evidence="4" id="KW-1185">Reference proteome</keyword>
<feature type="transmembrane region" description="Helical" evidence="2">
    <location>
        <begin position="180"/>
        <end position="200"/>
    </location>
</feature>
<dbReference type="EMBL" id="JAAAHW010003922">
    <property type="protein sequence ID" value="KAF9980018.1"/>
    <property type="molecule type" value="Genomic_DNA"/>
</dbReference>
<comment type="caution">
    <text evidence="3">The sequence shown here is derived from an EMBL/GenBank/DDBJ whole genome shotgun (WGS) entry which is preliminary data.</text>
</comment>
<keyword evidence="2" id="KW-1133">Transmembrane helix</keyword>
<evidence type="ECO:0000256" key="2">
    <source>
        <dbReference type="SAM" id="Phobius"/>
    </source>
</evidence>
<name>A0A9P6JHE9_9FUNG</name>
<organism evidence="3 4">
    <name type="scientific">Modicella reniformis</name>
    <dbReference type="NCBI Taxonomy" id="1440133"/>
    <lineage>
        <taxon>Eukaryota</taxon>
        <taxon>Fungi</taxon>
        <taxon>Fungi incertae sedis</taxon>
        <taxon>Mucoromycota</taxon>
        <taxon>Mortierellomycotina</taxon>
        <taxon>Mortierellomycetes</taxon>
        <taxon>Mortierellales</taxon>
        <taxon>Mortierellaceae</taxon>
        <taxon>Modicella</taxon>
    </lineage>
</organism>